<keyword evidence="3" id="KW-1185">Reference proteome</keyword>
<dbReference type="Proteomes" id="UP000198975">
    <property type="component" value="Unassembled WGS sequence"/>
</dbReference>
<evidence type="ECO:0000256" key="1">
    <source>
        <dbReference type="SAM" id="Phobius"/>
    </source>
</evidence>
<evidence type="ECO:0000313" key="3">
    <source>
        <dbReference type="Proteomes" id="UP000198975"/>
    </source>
</evidence>
<keyword evidence="1" id="KW-1133">Transmembrane helix</keyword>
<dbReference type="EMBL" id="FMAY01000007">
    <property type="protein sequence ID" value="SCC18398.1"/>
    <property type="molecule type" value="Genomic_DNA"/>
</dbReference>
<organism evidence="2 3">
    <name type="scientific">Kosakonia oryzendophytica</name>
    <dbReference type="NCBI Taxonomy" id="1005665"/>
    <lineage>
        <taxon>Bacteria</taxon>
        <taxon>Pseudomonadati</taxon>
        <taxon>Pseudomonadota</taxon>
        <taxon>Gammaproteobacteria</taxon>
        <taxon>Enterobacterales</taxon>
        <taxon>Enterobacteriaceae</taxon>
        <taxon>Kosakonia</taxon>
    </lineage>
</organism>
<proteinExistence type="predicted"/>
<name>A0A1C4CHB1_9ENTR</name>
<keyword evidence="1" id="KW-0472">Membrane</keyword>
<keyword evidence="1" id="KW-0812">Transmembrane</keyword>
<protein>
    <submittedName>
        <fullName evidence="2">Uncharacterized protein</fullName>
    </submittedName>
</protein>
<feature type="transmembrane region" description="Helical" evidence="1">
    <location>
        <begin position="6"/>
        <end position="24"/>
    </location>
</feature>
<evidence type="ECO:0000313" key="2">
    <source>
        <dbReference type="EMBL" id="SCC18398.1"/>
    </source>
</evidence>
<dbReference type="AlphaFoldDB" id="A0A1C4CHB1"/>
<accession>A0A1C4CHB1</accession>
<reference evidence="3" key="1">
    <citation type="submission" date="2016-08" db="EMBL/GenBank/DDBJ databases">
        <authorList>
            <person name="Varghese N."/>
            <person name="Submissions Spin"/>
        </authorList>
    </citation>
    <scope>NUCLEOTIDE SEQUENCE [LARGE SCALE GENOMIC DNA]</scope>
    <source>
        <strain evidence="3">REICA_082</strain>
    </source>
</reference>
<gene>
    <name evidence="2" type="ORF">GA0061071_107234</name>
</gene>
<sequence length="42" mass="5052">MIIFVFMLAHFYYGFVSQYWLVIYGRTRNESTYLAWSASCES</sequence>